<evidence type="ECO:0000313" key="2">
    <source>
        <dbReference type="EMBL" id="EAU48662.1"/>
    </source>
</evidence>
<dbReference type="HOGENOM" id="CLU_220980_0_0_5"/>
<comment type="caution">
    <text evidence="2">The sequence shown here is derived from an EMBL/GenBank/DDBJ whole genome shotgun (WGS) entry which is preliminary data.</text>
</comment>
<accession>Q0FW90</accession>
<gene>
    <name evidence="2" type="ORF">R2601_03778</name>
</gene>
<reference evidence="2 3" key="1">
    <citation type="journal article" date="2010" name="J. Bacteriol.">
        <title>Genome sequences of Pelagibaca bermudensis HTCC2601T and Maritimibacter alkaliphilus HTCC2654T, the type strains of two marine Roseobacter genera.</title>
        <authorList>
            <person name="Thrash J.C."/>
            <person name="Cho J.C."/>
            <person name="Ferriera S."/>
            <person name="Johnson J."/>
            <person name="Vergin K.L."/>
            <person name="Giovannoni S.J."/>
        </authorList>
    </citation>
    <scope>NUCLEOTIDE SEQUENCE [LARGE SCALE GENOMIC DNA]</scope>
    <source>
        <strain evidence="3">DSM 26914 / JCM 13377 / KCTC 12554 / HTCC2601</strain>
    </source>
</reference>
<protein>
    <submittedName>
        <fullName evidence="2">Uncharacterized protein</fullName>
    </submittedName>
</protein>
<dbReference type="EMBL" id="AATQ01000001">
    <property type="protein sequence ID" value="EAU48662.1"/>
    <property type="molecule type" value="Genomic_DNA"/>
</dbReference>
<sequence length="26" mass="2813">MPGRDPSPADHDRGSRDPRSPPQARG</sequence>
<dbReference type="Proteomes" id="UP000006230">
    <property type="component" value="Unassembled WGS sequence"/>
</dbReference>
<dbReference type="AlphaFoldDB" id="Q0FW90"/>
<feature type="region of interest" description="Disordered" evidence="1">
    <location>
        <begin position="1"/>
        <end position="26"/>
    </location>
</feature>
<proteinExistence type="predicted"/>
<name>Q0FW90_SALBH</name>
<organism evidence="2 3">
    <name type="scientific">Salipiger bermudensis (strain DSM 26914 / JCM 13377 / KCTC 12554 / HTCC2601)</name>
    <name type="common">Pelagibaca bermudensis</name>
    <dbReference type="NCBI Taxonomy" id="314265"/>
    <lineage>
        <taxon>Bacteria</taxon>
        <taxon>Pseudomonadati</taxon>
        <taxon>Pseudomonadota</taxon>
        <taxon>Alphaproteobacteria</taxon>
        <taxon>Rhodobacterales</taxon>
        <taxon>Roseobacteraceae</taxon>
        <taxon>Salipiger</taxon>
    </lineage>
</organism>
<feature type="compositionally biased region" description="Basic and acidic residues" evidence="1">
    <location>
        <begin position="7"/>
        <end position="19"/>
    </location>
</feature>
<dbReference type="STRING" id="314265.R2601_03778"/>
<keyword evidence="3" id="KW-1185">Reference proteome</keyword>
<evidence type="ECO:0000256" key="1">
    <source>
        <dbReference type="SAM" id="MobiDB-lite"/>
    </source>
</evidence>
<evidence type="ECO:0000313" key="3">
    <source>
        <dbReference type="Proteomes" id="UP000006230"/>
    </source>
</evidence>